<dbReference type="GO" id="GO:0005634">
    <property type="term" value="C:nucleus"/>
    <property type="evidence" value="ECO:0007669"/>
    <property type="project" value="TreeGrafter"/>
</dbReference>
<sequence length="287" mass="33010">MSRPVKRQLVELSLSDKGKLIKDHDSVPKPLQRELAEKYKVGKSTVGDILRKKDTYLQQFQLNANSSKQRFNTNCKLDRWKSRYFVHAFKVTGESASVDTTTVEEYRTRLPDITKGYTQADIFNCDETGLFYRALPDKTFGVKDQSCKGGKNAKERLTVMFACSSTGEKLKPLVIGKSYNPRCFKNVNKGNLPVTYYSNKKAWMTTNAFIDWLRTVNTTMRLQRRHILMFLDNASSHSKELNLSNLTLKFLPGRPVMISIELLVLPCKNQNMREVYRQLPPSPYVCD</sequence>
<dbReference type="PANTHER" id="PTHR19303:SF73">
    <property type="entry name" value="PROTEIN PDC2"/>
    <property type="match status" value="1"/>
</dbReference>
<reference evidence="2" key="1">
    <citation type="submission" date="2021-03" db="EMBL/GenBank/DDBJ databases">
        <authorList>
            <person name="Bekaert M."/>
        </authorList>
    </citation>
    <scope>NUCLEOTIDE SEQUENCE</scope>
</reference>
<dbReference type="GO" id="GO:0003677">
    <property type="term" value="F:DNA binding"/>
    <property type="evidence" value="ECO:0007669"/>
    <property type="project" value="TreeGrafter"/>
</dbReference>
<dbReference type="OrthoDB" id="10060191at2759"/>
<dbReference type="Gene3D" id="1.10.10.60">
    <property type="entry name" value="Homeodomain-like"/>
    <property type="match status" value="1"/>
</dbReference>
<name>A0A8S3RWY8_MYTED</name>
<keyword evidence="3" id="KW-1185">Reference proteome</keyword>
<dbReference type="EMBL" id="CAJPWZ010001348">
    <property type="protein sequence ID" value="CAG2213302.1"/>
    <property type="molecule type" value="Genomic_DNA"/>
</dbReference>
<dbReference type="PANTHER" id="PTHR19303">
    <property type="entry name" value="TRANSPOSON"/>
    <property type="match status" value="1"/>
</dbReference>
<evidence type="ECO:0000313" key="3">
    <source>
        <dbReference type="Proteomes" id="UP000683360"/>
    </source>
</evidence>
<dbReference type="InterPro" id="IPR009057">
    <property type="entry name" value="Homeodomain-like_sf"/>
</dbReference>
<protein>
    <recommendedName>
        <fullName evidence="1">DDE-1 domain-containing protein</fullName>
    </recommendedName>
</protein>
<dbReference type="SUPFAM" id="SSF46689">
    <property type="entry name" value="Homeodomain-like"/>
    <property type="match status" value="1"/>
</dbReference>
<comment type="caution">
    <text evidence="2">The sequence shown here is derived from an EMBL/GenBank/DDBJ whole genome shotgun (WGS) entry which is preliminary data.</text>
</comment>
<dbReference type="InterPro" id="IPR004875">
    <property type="entry name" value="DDE_SF_endonuclease_dom"/>
</dbReference>
<organism evidence="2 3">
    <name type="scientific">Mytilus edulis</name>
    <name type="common">Blue mussel</name>
    <dbReference type="NCBI Taxonomy" id="6550"/>
    <lineage>
        <taxon>Eukaryota</taxon>
        <taxon>Metazoa</taxon>
        <taxon>Spiralia</taxon>
        <taxon>Lophotrochozoa</taxon>
        <taxon>Mollusca</taxon>
        <taxon>Bivalvia</taxon>
        <taxon>Autobranchia</taxon>
        <taxon>Pteriomorphia</taxon>
        <taxon>Mytilida</taxon>
        <taxon>Mytiloidea</taxon>
        <taxon>Mytilidae</taxon>
        <taxon>Mytilinae</taxon>
        <taxon>Mytilus</taxon>
    </lineage>
</organism>
<dbReference type="AlphaFoldDB" id="A0A8S3RWY8"/>
<dbReference type="Proteomes" id="UP000683360">
    <property type="component" value="Unassembled WGS sequence"/>
</dbReference>
<evidence type="ECO:0000259" key="1">
    <source>
        <dbReference type="Pfam" id="PF03184"/>
    </source>
</evidence>
<feature type="domain" description="DDE-1" evidence="1">
    <location>
        <begin position="154"/>
        <end position="253"/>
    </location>
</feature>
<accession>A0A8S3RWY8</accession>
<proteinExistence type="predicted"/>
<gene>
    <name evidence="2" type="ORF">MEDL_27182</name>
</gene>
<dbReference type="InterPro" id="IPR050863">
    <property type="entry name" value="CenT-Element_Derived"/>
</dbReference>
<evidence type="ECO:0000313" key="2">
    <source>
        <dbReference type="EMBL" id="CAG2213302.1"/>
    </source>
</evidence>
<dbReference type="Pfam" id="PF03184">
    <property type="entry name" value="DDE_1"/>
    <property type="match status" value="1"/>
</dbReference>